<dbReference type="GO" id="GO:0046166">
    <property type="term" value="P:glyceraldehyde-3-phosphate biosynthetic process"/>
    <property type="evidence" value="ECO:0007669"/>
    <property type="project" value="TreeGrafter"/>
</dbReference>
<protein>
    <recommendedName>
        <fullName evidence="3">Triosephosphate isomerase</fullName>
        <ecNumber evidence="3">5.3.1.1</ecNumber>
    </recommendedName>
</protein>
<evidence type="ECO:0000256" key="1">
    <source>
        <dbReference type="ARBA" id="ARBA00007422"/>
    </source>
</evidence>
<dbReference type="EMBL" id="JAOQKI010000001">
    <property type="protein sequence ID" value="MCU6715704.1"/>
    <property type="molecule type" value="Genomic_DNA"/>
</dbReference>
<evidence type="ECO:0000256" key="2">
    <source>
        <dbReference type="ARBA" id="ARBA00023235"/>
    </source>
</evidence>
<reference evidence="5 7" key="1">
    <citation type="journal article" date="2021" name="ISME Commun">
        <title>Automated analysis of genomic sequences facilitates high-throughput and comprehensive description of bacteria.</title>
        <authorList>
            <person name="Hitch T.C.A."/>
        </authorList>
    </citation>
    <scope>NUCLEOTIDE SEQUENCE [LARGE SCALE GENOMIC DNA]</scope>
    <source>
        <strain evidence="5 7">Sanger_19</strain>
    </source>
</reference>
<dbReference type="NCBIfam" id="TIGR00419">
    <property type="entry name" value="tim"/>
    <property type="match status" value="1"/>
</dbReference>
<dbReference type="RefSeq" id="WP_022242753.1">
    <property type="nucleotide sequence ID" value="NZ_JAJEQW010000008.1"/>
</dbReference>
<dbReference type="Gene3D" id="3.20.20.70">
    <property type="entry name" value="Aldolase class I"/>
    <property type="match status" value="1"/>
</dbReference>
<dbReference type="GO" id="GO:0006094">
    <property type="term" value="P:gluconeogenesis"/>
    <property type="evidence" value="ECO:0007669"/>
    <property type="project" value="UniProtKB-KW"/>
</dbReference>
<dbReference type="InterPro" id="IPR035990">
    <property type="entry name" value="TIM_sf"/>
</dbReference>
<dbReference type="GO" id="GO:0019563">
    <property type="term" value="P:glycerol catabolic process"/>
    <property type="evidence" value="ECO:0007669"/>
    <property type="project" value="TreeGrafter"/>
</dbReference>
<gene>
    <name evidence="4" type="primary">tpiA</name>
    <name evidence="4" type="ORF">LKD47_08535</name>
    <name evidence="5" type="ORF">OCV43_00245</name>
</gene>
<comment type="subunit">
    <text evidence="3">Homodimer.</text>
</comment>
<dbReference type="InterPro" id="IPR013785">
    <property type="entry name" value="Aldolase_TIM"/>
</dbReference>
<dbReference type="PROSITE" id="PS51440">
    <property type="entry name" value="TIM_2"/>
    <property type="match status" value="1"/>
</dbReference>
<evidence type="ECO:0000256" key="3">
    <source>
        <dbReference type="RuleBase" id="RU363013"/>
    </source>
</evidence>
<proteinExistence type="inferred from homology"/>
<evidence type="ECO:0000313" key="7">
    <source>
        <dbReference type="Proteomes" id="UP001209666"/>
    </source>
</evidence>
<dbReference type="GO" id="GO:0004807">
    <property type="term" value="F:triose-phosphate isomerase activity"/>
    <property type="evidence" value="ECO:0007669"/>
    <property type="project" value="UniProtKB-UniRule"/>
</dbReference>
<dbReference type="Pfam" id="PF00121">
    <property type="entry name" value="TIM"/>
    <property type="match status" value="1"/>
</dbReference>
<comment type="caution">
    <text evidence="4">The sequence shown here is derived from an EMBL/GenBank/DDBJ whole genome shotgun (WGS) entry which is preliminary data.</text>
</comment>
<dbReference type="InterPro" id="IPR020861">
    <property type="entry name" value="Triosephosphate_isomerase_AS"/>
</dbReference>
<keyword evidence="7" id="KW-1185">Reference proteome</keyword>
<keyword evidence="3" id="KW-0963">Cytoplasm</keyword>
<accession>A0AAW4WEJ0</accession>
<evidence type="ECO:0000313" key="6">
    <source>
        <dbReference type="Proteomes" id="UP001198893"/>
    </source>
</evidence>
<dbReference type="PANTHER" id="PTHR21139">
    <property type="entry name" value="TRIOSEPHOSPHATE ISOMERASE"/>
    <property type="match status" value="1"/>
</dbReference>
<comment type="pathway">
    <text evidence="3">Carbohydrate degradation; glycolysis; D-glyceraldehyde 3-phosphate from glycerone phosphate: step 1/1.</text>
</comment>
<dbReference type="Proteomes" id="UP001198893">
    <property type="component" value="Unassembled WGS sequence"/>
</dbReference>
<dbReference type="EMBL" id="JAJEQW010000008">
    <property type="protein sequence ID" value="MCC2242338.1"/>
    <property type="molecule type" value="Genomic_DNA"/>
</dbReference>
<dbReference type="CDD" id="cd00311">
    <property type="entry name" value="TIM"/>
    <property type="match status" value="1"/>
</dbReference>
<keyword evidence="3" id="KW-0324">Glycolysis</keyword>
<comment type="subcellular location">
    <subcellularLocation>
        <location evidence="3">Cytoplasm</location>
    </subcellularLocation>
</comment>
<sequence>MKRKKYFGSNLKMYKNVAQTESYLKELADRTRELCMQNPDMELFILPSYTSLETASKSTDQSEIHLGAQNMCWEDEGQFTGEISPVMLEELDLHLVMVGHSERRHVFGESNIEENKKMLAAMKHGFTGLLCIGETKEEKGYGIADEVLRTQIKVGLHGIAAEDLDKVWIAYEPVWAIGVNGIPAPVEYAQEKHHVIRETLRELYGEAADVVPALYGGSVNLENATRLFVQPDIDGLYVGRVAWDAKRFAGLIADCLATGEK</sequence>
<comment type="similarity">
    <text evidence="1 3">Belongs to the triosephosphate isomerase family.</text>
</comment>
<organism evidence="4 6">
    <name type="scientific">Roseburia amylophila</name>
    <dbReference type="NCBI Taxonomy" id="2981794"/>
    <lineage>
        <taxon>Bacteria</taxon>
        <taxon>Bacillati</taxon>
        <taxon>Bacillota</taxon>
        <taxon>Clostridia</taxon>
        <taxon>Lachnospirales</taxon>
        <taxon>Lachnospiraceae</taxon>
        <taxon>Roseburia</taxon>
    </lineage>
</organism>
<reference evidence="5" key="3">
    <citation type="submission" date="2022-09" db="EMBL/GenBank/DDBJ databases">
        <authorList>
            <person name="Hitch T.C.A."/>
        </authorList>
    </citation>
    <scope>NUCLEOTIDE SEQUENCE</scope>
    <source>
        <strain evidence="5">Sanger_19</strain>
    </source>
</reference>
<comment type="catalytic activity">
    <reaction evidence="3">
        <text>D-glyceraldehyde 3-phosphate = dihydroxyacetone phosphate</text>
        <dbReference type="Rhea" id="RHEA:18585"/>
        <dbReference type="ChEBI" id="CHEBI:57642"/>
        <dbReference type="ChEBI" id="CHEBI:59776"/>
        <dbReference type="EC" id="5.3.1.1"/>
    </reaction>
</comment>
<dbReference type="PROSITE" id="PS00171">
    <property type="entry name" value="TIM_1"/>
    <property type="match status" value="1"/>
</dbReference>
<dbReference type="Proteomes" id="UP001209666">
    <property type="component" value="Unassembled WGS sequence"/>
</dbReference>
<dbReference type="GO" id="GO:0005829">
    <property type="term" value="C:cytosol"/>
    <property type="evidence" value="ECO:0007669"/>
    <property type="project" value="TreeGrafter"/>
</dbReference>
<reference evidence="4" key="2">
    <citation type="submission" date="2021-10" db="EMBL/GenBank/DDBJ databases">
        <title>Anaerobic single-cell dispensing facilitates the cultivation of human gut bacteria.</title>
        <authorList>
            <person name="Afrizal A."/>
        </authorList>
    </citation>
    <scope>NUCLEOTIDE SEQUENCE</scope>
    <source>
        <strain evidence="4">CLA-AA-H204</strain>
    </source>
</reference>
<evidence type="ECO:0000313" key="4">
    <source>
        <dbReference type="EMBL" id="MCC2242338.1"/>
    </source>
</evidence>
<dbReference type="PANTHER" id="PTHR21139:SF42">
    <property type="entry name" value="TRIOSEPHOSPHATE ISOMERASE"/>
    <property type="match status" value="1"/>
</dbReference>
<dbReference type="InterPro" id="IPR000652">
    <property type="entry name" value="Triosephosphate_isomerase"/>
</dbReference>
<keyword evidence="3" id="KW-0312">Gluconeogenesis</keyword>
<comment type="pathway">
    <text evidence="3">Carbohydrate biosynthesis; gluconeogenesis.</text>
</comment>
<dbReference type="EC" id="5.3.1.1" evidence="3"/>
<dbReference type="SUPFAM" id="SSF51351">
    <property type="entry name" value="Triosephosphate isomerase (TIM)"/>
    <property type="match status" value="1"/>
</dbReference>
<dbReference type="GO" id="GO:0006096">
    <property type="term" value="P:glycolytic process"/>
    <property type="evidence" value="ECO:0007669"/>
    <property type="project" value="UniProtKB-UniRule"/>
</dbReference>
<keyword evidence="2 3" id="KW-0413">Isomerase</keyword>
<name>A0AAW4WEJ0_9FIRM</name>
<evidence type="ECO:0000313" key="5">
    <source>
        <dbReference type="EMBL" id="MCU6715704.1"/>
    </source>
</evidence>
<dbReference type="AlphaFoldDB" id="A0AAW4WEJ0"/>